<dbReference type="GO" id="GO:0008773">
    <property type="term" value="F:[protein-PII] uridylyltransferase activity"/>
    <property type="evidence" value="ECO:0007669"/>
    <property type="project" value="UniProtKB-UniRule"/>
</dbReference>
<dbReference type="InterPro" id="IPR013546">
    <property type="entry name" value="PII_UdlTrfase/GS_AdlTrfase"/>
</dbReference>
<keyword evidence="3" id="KW-0677">Repeat</keyword>
<comment type="activity regulation">
    <text evidence="7">Uridylyltransferase (UTase) activity is inhibited by glutamine, while glutamine activates uridylyl-removing (UR) activity.</text>
</comment>
<sequence length="884" mass="98275">MIQEEPSQLDRREAYKRAMAAIRTDLTGRPGSPEAGMTAVAARSFAVDELVRELWAEAVKRDARLAAGVAVLAVGGYGRRQLFPYSDVDVIFLLDGKLAEKDVKDAIRTVNQALWDAGLRVSPMTRTLAECDQFDPENVEFTLSLLDQRSIAGNAELQAKLADKVLPKLIARDRKKIVVRLLEITRARHAKYGDTLFHLEPNVKECPGGLRDIHVCEWLAKLSPEDRIVEVENEEFREAREFLCLVRCFLHLRHERDDNMLDWYAQDAAAAAGVGIGRPGHAEAAYWMRFYFRHARSVERRATLAMDEAAAGAGSKALPGWRIFRRVAAPEERGFQITQGRVELAPATAGFEGDPAHDPDVVLRIFAVMAQTGSRLGSAAEARLAHGLPLISANLEDGPALWHQLKTILTGRHAGESLRAMHALGILELLIPEFHGIDALVIRDAYHRYTVDEHTFVLIDTLHGLDTAPEPNGKLAAKPGPGIGEWASRFGGVLRELPHPELLYLAALLHDTGKGRSSTDHPHESARMAESVLSRLELDSYECGLVLSLIRNHLEMPAALRRDVFDAETVRAFAAKVPTPEALRMLALFTYADICAVHPDALTPWKAENLWRLYITTANFLDRSVDDERVGAQPESELVHRLTALLPGQKTQVMEFLEGFPERYVLTRTPEQVRTHFLMAQKLAEESVQLDFRYAPGISEITLVTPDRELLFARVAGALAGWGMNIVSADAFSNRQGIVVDSFRFTDSFKTLEMNASEHERFVASVHDVMTGKVPVERLLGGRRRTKRKAPKVLVEARVDFDDEASSHSTLLQVVAQDTPGLLRALSLTIGERGCNIEVALVDTEGEMAIDVFYIRRAGAKLDVAEQESMRQELLQAMEENARS</sequence>
<dbReference type="Pfam" id="PF01966">
    <property type="entry name" value="HD"/>
    <property type="match status" value="1"/>
</dbReference>
<evidence type="ECO:0000313" key="10">
    <source>
        <dbReference type="Proteomes" id="UP000198356"/>
    </source>
</evidence>
<dbReference type="EC" id="2.7.7.59" evidence="7"/>
<dbReference type="NCBIfam" id="TIGR01693">
    <property type="entry name" value="UTase_glnD"/>
    <property type="match status" value="1"/>
</dbReference>
<dbReference type="GO" id="GO:0008081">
    <property type="term" value="F:phosphoric diester hydrolase activity"/>
    <property type="evidence" value="ECO:0007669"/>
    <property type="project" value="UniProtKB-UniRule"/>
</dbReference>
<evidence type="ECO:0000256" key="5">
    <source>
        <dbReference type="ARBA" id="ARBA00022842"/>
    </source>
</evidence>
<dbReference type="InterPro" id="IPR045865">
    <property type="entry name" value="ACT-like_dom_sf"/>
</dbReference>
<protein>
    <recommendedName>
        <fullName evidence="7">Bifunctional uridylyltransferase/uridylyl-removing enzyme</fullName>
        <shortName evidence="7">UTase/UR</shortName>
    </recommendedName>
    <alternativeName>
        <fullName evidence="7">Bifunctional [protein-PII] modification enzyme</fullName>
    </alternativeName>
    <alternativeName>
        <fullName evidence="7">Bifunctional nitrogen sensor protein</fullName>
    </alternativeName>
    <domain>
        <recommendedName>
            <fullName evidence="7">[Protein-PII] uridylyltransferase</fullName>
            <shortName evidence="7">PII uridylyltransferase</shortName>
            <shortName evidence="7">UTase</shortName>
            <ecNumber evidence="7">2.7.7.59</ecNumber>
        </recommendedName>
    </domain>
    <domain>
        <recommendedName>
            <fullName evidence="7">[Protein-PII]-UMP uridylyl-removing enzyme</fullName>
            <shortName evidence="7">UR</shortName>
            <ecNumber evidence="7">3.1.4.-</ecNumber>
        </recommendedName>
    </domain>
</protein>
<organism evidence="9 10">
    <name type="scientific">Granulicella rosea</name>
    <dbReference type="NCBI Taxonomy" id="474952"/>
    <lineage>
        <taxon>Bacteria</taxon>
        <taxon>Pseudomonadati</taxon>
        <taxon>Acidobacteriota</taxon>
        <taxon>Terriglobia</taxon>
        <taxon>Terriglobales</taxon>
        <taxon>Acidobacteriaceae</taxon>
        <taxon>Granulicella</taxon>
    </lineage>
</organism>
<comment type="domain">
    <text evidence="7">Has four distinct domains: an N-terminal nucleotidyltransferase (NT) domain responsible for UTase activity, a central HD domain that encodes UR activity, and two C-terminal ACT domains that seem to have a role in glutamine sensing.</text>
</comment>
<dbReference type="Gene3D" id="1.10.3090.10">
    <property type="entry name" value="cca-adding enzyme, domain 2"/>
    <property type="match status" value="1"/>
</dbReference>
<evidence type="ECO:0000259" key="8">
    <source>
        <dbReference type="PROSITE" id="PS51671"/>
    </source>
</evidence>
<reference evidence="9 10" key="1">
    <citation type="submission" date="2017-06" db="EMBL/GenBank/DDBJ databases">
        <authorList>
            <person name="Kim H.J."/>
            <person name="Triplett B.A."/>
        </authorList>
    </citation>
    <scope>NUCLEOTIDE SEQUENCE [LARGE SCALE GENOMIC DNA]</scope>
    <source>
        <strain evidence="9 10">DSM 18704</strain>
    </source>
</reference>
<dbReference type="InterPro" id="IPR002912">
    <property type="entry name" value="ACT_dom"/>
</dbReference>
<feature type="domain" description="ACT" evidence="8">
    <location>
        <begin position="700"/>
        <end position="781"/>
    </location>
</feature>
<dbReference type="EC" id="3.1.4.-" evidence="7"/>
<dbReference type="PANTHER" id="PTHR47320">
    <property type="entry name" value="BIFUNCTIONAL URIDYLYLTRANSFERASE/URIDYLYL-REMOVING ENZYME"/>
    <property type="match status" value="1"/>
</dbReference>
<keyword evidence="1 7" id="KW-0808">Transferase</keyword>
<dbReference type="InterPro" id="IPR043519">
    <property type="entry name" value="NT_sf"/>
</dbReference>
<keyword evidence="5 7" id="KW-0460">Magnesium</keyword>
<dbReference type="SMART" id="SM00471">
    <property type="entry name" value="HDc"/>
    <property type="match status" value="1"/>
</dbReference>
<dbReference type="GO" id="GO:0006808">
    <property type="term" value="P:regulation of nitrogen utilization"/>
    <property type="evidence" value="ECO:0007669"/>
    <property type="project" value="UniProtKB-UniRule"/>
</dbReference>
<comment type="catalytic activity">
    <reaction evidence="7">
        <text>[protein-PII]-uridylyl-L-tyrosine + H2O = [protein-PII]-L-tyrosine + UMP + H(+)</text>
        <dbReference type="Rhea" id="RHEA:48600"/>
        <dbReference type="Rhea" id="RHEA-COMP:12147"/>
        <dbReference type="Rhea" id="RHEA-COMP:12148"/>
        <dbReference type="ChEBI" id="CHEBI:15377"/>
        <dbReference type="ChEBI" id="CHEBI:15378"/>
        <dbReference type="ChEBI" id="CHEBI:46858"/>
        <dbReference type="ChEBI" id="CHEBI:57865"/>
        <dbReference type="ChEBI" id="CHEBI:90602"/>
    </reaction>
</comment>
<comment type="similarity">
    <text evidence="7">Belongs to the GlnD family.</text>
</comment>
<evidence type="ECO:0000256" key="4">
    <source>
        <dbReference type="ARBA" id="ARBA00022801"/>
    </source>
</evidence>
<evidence type="ECO:0000256" key="1">
    <source>
        <dbReference type="ARBA" id="ARBA00022679"/>
    </source>
</evidence>
<evidence type="ECO:0000256" key="7">
    <source>
        <dbReference type="HAMAP-Rule" id="MF_00277"/>
    </source>
</evidence>
<dbReference type="Pfam" id="PF08335">
    <property type="entry name" value="GlnD_UR_UTase"/>
    <property type="match status" value="1"/>
</dbReference>
<dbReference type="AlphaFoldDB" id="A0A239IY91"/>
<comment type="cofactor">
    <cofactor evidence="7">
        <name>Mg(2+)</name>
        <dbReference type="ChEBI" id="CHEBI:18420"/>
    </cofactor>
</comment>
<evidence type="ECO:0000256" key="6">
    <source>
        <dbReference type="ARBA" id="ARBA00023268"/>
    </source>
</evidence>
<dbReference type="InterPro" id="IPR006674">
    <property type="entry name" value="HD_domain"/>
</dbReference>
<dbReference type="OrthoDB" id="9758038at2"/>
<dbReference type="Proteomes" id="UP000198356">
    <property type="component" value="Unassembled WGS sequence"/>
</dbReference>
<name>A0A239IY91_9BACT</name>
<dbReference type="RefSeq" id="WP_089408449.1">
    <property type="nucleotide sequence ID" value="NZ_FZOU01000003.1"/>
</dbReference>
<keyword evidence="4 7" id="KW-0378">Hydrolase</keyword>
<dbReference type="HAMAP" id="MF_00277">
    <property type="entry name" value="PII_uridylyl_transf"/>
    <property type="match status" value="1"/>
</dbReference>
<comment type="function">
    <text evidence="7">Modifies, by uridylylation and deuridylylation, the PII regulatory proteins (GlnB and homologs), in response to the nitrogen status of the cell that GlnD senses through the glutamine level. Under low glutamine levels, catalyzes the conversion of the PII proteins and UTP to PII-UMP and PPi, while under higher glutamine levels, GlnD hydrolyzes PII-UMP to PII and UMP (deuridylylation). Thus, controls uridylylation state and activity of the PII proteins, and plays an important role in the regulation of nitrogen metabolism.</text>
</comment>
<dbReference type="SUPFAM" id="SSF81301">
    <property type="entry name" value="Nucleotidyltransferase"/>
    <property type="match status" value="1"/>
</dbReference>
<dbReference type="CDD" id="cd04900">
    <property type="entry name" value="ACT_UUR-like_1"/>
    <property type="match status" value="1"/>
</dbReference>
<dbReference type="SUPFAM" id="SSF81891">
    <property type="entry name" value="Poly A polymerase C-terminal region-like"/>
    <property type="match status" value="1"/>
</dbReference>
<feature type="domain" description="ACT" evidence="8">
    <location>
        <begin position="811"/>
        <end position="884"/>
    </location>
</feature>
<dbReference type="PANTHER" id="PTHR47320:SF1">
    <property type="entry name" value="BIFUNCTIONAL URIDYLYLTRANSFERASE_URIDYLYL-REMOVING ENZYME"/>
    <property type="match status" value="1"/>
</dbReference>
<dbReference type="SUPFAM" id="SSF55021">
    <property type="entry name" value="ACT-like"/>
    <property type="match status" value="2"/>
</dbReference>
<evidence type="ECO:0000256" key="3">
    <source>
        <dbReference type="ARBA" id="ARBA00022737"/>
    </source>
</evidence>
<comment type="caution">
    <text evidence="7">Lacks conserved residue(s) required for the propagation of feature annotation.</text>
</comment>
<keyword evidence="6 7" id="KW-0511">Multifunctional enzyme</keyword>
<evidence type="ECO:0000313" key="9">
    <source>
        <dbReference type="EMBL" id="SNS98591.1"/>
    </source>
</evidence>
<feature type="region of interest" description="Uridylyltransferase" evidence="7">
    <location>
        <begin position="1"/>
        <end position="330"/>
    </location>
</feature>
<comment type="catalytic activity">
    <reaction evidence="7">
        <text>[protein-PII]-L-tyrosine + UTP = [protein-PII]-uridylyl-L-tyrosine + diphosphate</text>
        <dbReference type="Rhea" id="RHEA:13673"/>
        <dbReference type="Rhea" id="RHEA-COMP:12147"/>
        <dbReference type="Rhea" id="RHEA-COMP:12148"/>
        <dbReference type="ChEBI" id="CHEBI:33019"/>
        <dbReference type="ChEBI" id="CHEBI:46398"/>
        <dbReference type="ChEBI" id="CHEBI:46858"/>
        <dbReference type="ChEBI" id="CHEBI:90602"/>
        <dbReference type="EC" id="2.7.7.59"/>
    </reaction>
</comment>
<keyword evidence="10" id="KW-1185">Reference proteome</keyword>
<proteinExistence type="inferred from homology"/>
<dbReference type="PIRSF" id="PIRSF006288">
    <property type="entry name" value="PII_uridyltransf"/>
    <property type="match status" value="1"/>
</dbReference>
<gene>
    <name evidence="7" type="primary">glnD</name>
    <name evidence="9" type="ORF">SAMN05421770_103347</name>
</gene>
<evidence type="ECO:0000256" key="2">
    <source>
        <dbReference type="ARBA" id="ARBA00022695"/>
    </source>
</evidence>
<dbReference type="CDD" id="cd05401">
    <property type="entry name" value="NT_GlnE_GlnD_like"/>
    <property type="match status" value="1"/>
</dbReference>
<keyword evidence="2 7" id="KW-0548">Nucleotidyltransferase</keyword>
<dbReference type="CDD" id="cd00077">
    <property type="entry name" value="HDc"/>
    <property type="match status" value="1"/>
</dbReference>
<dbReference type="InterPro" id="IPR010043">
    <property type="entry name" value="UTase/UR"/>
</dbReference>
<dbReference type="PROSITE" id="PS51671">
    <property type="entry name" value="ACT"/>
    <property type="match status" value="2"/>
</dbReference>
<dbReference type="EMBL" id="FZOU01000003">
    <property type="protein sequence ID" value="SNS98591.1"/>
    <property type="molecule type" value="Genomic_DNA"/>
</dbReference>
<dbReference type="InterPro" id="IPR003607">
    <property type="entry name" value="HD/PDEase_dom"/>
</dbReference>
<dbReference type="Gene3D" id="3.30.460.10">
    <property type="entry name" value="Beta Polymerase, domain 2"/>
    <property type="match status" value="1"/>
</dbReference>
<accession>A0A239IY91</accession>